<accession>A0ABU9ECF9</accession>
<dbReference type="Proteomes" id="UP001484239">
    <property type="component" value="Unassembled WGS sequence"/>
</dbReference>
<evidence type="ECO:0000313" key="2">
    <source>
        <dbReference type="Proteomes" id="UP001484239"/>
    </source>
</evidence>
<reference evidence="1 2" key="1">
    <citation type="submission" date="2024-02" db="EMBL/GenBank/DDBJ databases">
        <title>A novel Gemmatimonadota bacterium.</title>
        <authorList>
            <person name="Du Z.-J."/>
            <person name="Ye Y.-Q."/>
        </authorList>
    </citation>
    <scope>NUCLEOTIDE SEQUENCE [LARGE SCALE GENOMIC DNA]</scope>
    <source>
        <strain evidence="1 2">DH-20</strain>
    </source>
</reference>
<protein>
    <recommendedName>
        <fullName evidence="3">Serine aminopeptidase S33 domain-containing protein</fullName>
    </recommendedName>
</protein>
<proteinExistence type="predicted"/>
<dbReference type="SUPFAM" id="SSF53474">
    <property type="entry name" value="alpha/beta-Hydrolases"/>
    <property type="match status" value="1"/>
</dbReference>
<comment type="caution">
    <text evidence="1">The sequence shown here is derived from an EMBL/GenBank/DDBJ whole genome shotgun (WGS) entry which is preliminary data.</text>
</comment>
<dbReference type="Gene3D" id="3.40.50.1820">
    <property type="entry name" value="alpha/beta hydrolase"/>
    <property type="match status" value="1"/>
</dbReference>
<evidence type="ECO:0000313" key="1">
    <source>
        <dbReference type="EMBL" id="MEK9502411.1"/>
    </source>
</evidence>
<organism evidence="1 2">
    <name type="scientific">Gaopeijia maritima</name>
    <dbReference type="NCBI Taxonomy" id="3119007"/>
    <lineage>
        <taxon>Bacteria</taxon>
        <taxon>Pseudomonadati</taxon>
        <taxon>Gemmatimonadota</taxon>
        <taxon>Longimicrobiia</taxon>
        <taxon>Gaopeijiales</taxon>
        <taxon>Gaopeijiaceae</taxon>
        <taxon>Gaopeijia</taxon>
    </lineage>
</organism>
<sequence length="254" mass="27881">MNPFFFGRSERPLFGLYTQGRSDGASVATAARAVLLCYPVGSEYLRAHRAFRQLNLMLNRHGLNVLRFDYSCTGDSGGAGVEASLDEWLDDVDWAIDELMDTADVDEIDVVGLRWGAALAALGARERDEVRRLVLWDPVVTGRGYFDEVLPDGAPDGTVGIEGYPFSAELRAAMSTVDLTTDLADGRPLATSIVVADERPEHLALRDALRARGDEVSYDVVPSPGNWAEVDPFGDALIPQDIIRAIVDRLREER</sequence>
<dbReference type="RefSeq" id="WP_405278536.1">
    <property type="nucleotide sequence ID" value="NZ_CP144380.1"/>
</dbReference>
<name>A0ABU9ECF9_9BACT</name>
<dbReference type="InterPro" id="IPR029058">
    <property type="entry name" value="AB_hydrolase_fold"/>
</dbReference>
<gene>
    <name evidence="1" type="ORF">WI372_15565</name>
</gene>
<evidence type="ECO:0008006" key="3">
    <source>
        <dbReference type="Google" id="ProtNLM"/>
    </source>
</evidence>
<keyword evidence="2" id="KW-1185">Reference proteome</keyword>
<dbReference type="EMBL" id="JBBHLI010000011">
    <property type="protein sequence ID" value="MEK9502411.1"/>
    <property type="molecule type" value="Genomic_DNA"/>
</dbReference>